<dbReference type="AlphaFoldDB" id="K1PTD2"/>
<sequence>MSESQLKGNPHCDEENTPLTIACLNNRIDIVNELIEAKANVNVEAGGNTPLTAACEKGDRCIVEMGLVAIIIKIAPQLSLSLVTGRESYGRLLSDRGIQVARTSNCESSLYVLACVVLLHENWTQFR</sequence>
<organism evidence="1">
    <name type="scientific">Magallana gigas</name>
    <name type="common">Pacific oyster</name>
    <name type="synonym">Crassostrea gigas</name>
    <dbReference type="NCBI Taxonomy" id="29159"/>
    <lineage>
        <taxon>Eukaryota</taxon>
        <taxon>Metazoa</taxon>
        <taxon>Spiralia</taxon>
        <taxon>Lophotrochozoa</taxon>
        <taxon>Mollusca</taxon>
        <taxon>Bivalvia</taxon>
        <taxon>Autobranchia</taxon>
        <taxon>Pteriomorphia</taxon>
        <taxon>Ostreida</taxon>
        <taxon>Ostreoidea</taxon>
        <taxon>Ostreidae</taxon>
        <taxon>Magallana</taxon>
    </lineage>
</organism>
<dbReference type="HOGENOM" id="CLU_1972599_0_0_1"/>
<dbReference type="PROSITE" id="PS50088">
    <property type="entry name" value="ANK_REPEAT"/>
    <property type="match status" value="1"/>
</dbReference>
<dbReference type="EMBL" id="JH818498">
    <property type="protein sequence ID" value="EKC27512.1"/>
    <property type="molecule type" value="Genomic_DNA"/>
</dbReference>
<evidence type="ECO:0000313" key="1">
    <source>
        <dbReference type="EMBL" id="EKC27512.1"/>
    </source>
</evidence>
<dbReference type="Pfam" id="PF12796">
    <property type="entry name" value="Ank_2"/>
    <property type="match status" value="1"/>
</dbReference>
<dbReference type="InterPro" id="IPR002110">
    <property type="entry name" value="Ankyrin_rpt"/>
</dbReference>
<protein>
    <submittedName>
        <fullName evidence="1">Uncharacterized protein</fullName>
    </submittedName>
</protein>
<dbReference type="PROSITE" id="PS50297">
    <property type="entry name" value="ANK_REP_REGION"/>
    <property type="match status" value="1"/>
</dbReference>
<gene>
    <name evidence="1" type="ORF">CGI_10000933</name>
</gene>
<dbReference type="SUPFAM" id="SSF48403">
    <property type="entry name" value="Ankyrin repeat"/>
    <property type="match status" value="1"/>
</dbReference>
<dbReference type="InterPro" id="IPR036770">
    <property type="entry name" value="Ankyrin_rpt-contain_sf"/>
</dbReference>
<proteinExistence type="predicted"/>
<dbReference type="Gene3D" id="1.25.40.20">
    <property type="entry name" value="Ankyrin repeat-containing domain"/>
    <property type="match status" value="1"/>
</dbReference>
<reference evidence="1" key="1">
    <citation type="journal article" date="2012" name="Nature">
        <title>The oyster genome reveals stress adaptation and complexity of shell formation.</title>
        <authorList>
            <person name="Zhang G."/>
            <person name="Fang X."/>
            <person name="Guo X."/>
            <person name="Li L."/>
            <person name="Luo R."/>
            <person name="Xu F."/>
            <person name="Yang P."/>
            <person name="Zhang L."/>
            <person name="Wang X."/>
            <person name="Qi H."/>
            <person name="Xiong Z."/>
            <person name="Que H."/>
            <person name="Xie Y."/>
            <person name="Holland P.W."/>
            <person name="Paps J."/>
            <person name="Zhu Y."/>
            <person name="Wu F."/>
            <person name="Chen Y."/>
            <person name="Wang J."/>
            <person name="Peng C."/>
            <person name="Meng J."/>
            <person name="Yang L."/>
            <person name="Liu J."/>
            <person name="Wen B."/>
            <person name="Zhang N."/>
            <person name="Huang Z."/>
            <person name="Zhu Q."/>
            <person name="Feng Y."/>
            <person name="Mount A."/>
            <person name="Hedgecock D."/>
            <person name="Xu Z."/>
            <person name="Liu Y."/>
            <person name="Domazet-Loso T."/>
            <person name="Du Y."/>
            <person name="Sun X."/>
            <person name="Zhang S."/>
            <person name="Liu B."/>
            <person name="Cheng P."/>
            <person name="Jiang X."/>
            <person name="Li J."/>
            <person name="Fan D."/>
            <person name="Wang W."/>
            <person name="Fu W."/>
            <person name="Wang T."/>
            <person name="Wang B."/>
            <person name="Zhang J."/>
            <person name="Peng Z."/>
            <person name="Li Y."/>
            <person name="Li N."/>
            <person name="Wang J."/>
            <person name="Chen M."/>
            <person name="He Y."/>
            <person name="Tan F."/>
            <person name="Song X."/>
            <person name="Zheng Q."/>
            <person name="Huang R."/>
            <person name="Yang H."/>
            <person name="Du X."/>
            <person name="Chen L."/>
            <person name="Yang M."/>
            <person name="Gaffney P.M."/>
            <person name="Wang S."/>
            <person name="Luo L."/>
            <person name="She Z."/>
            <person name="Ming Y."/>
            <person name="Huang W."/>
            <person name="Zhang S."/>
            <person name="Huang B."/>
            <person name="Zhang Y."/>
            <person name="Qu T."/>
            <person name="Ni P."/>
            <person name="Miao G."/>
            <person name="Wang J."/>
            <person name="Wang Q."/>
            <person name="Steinberg C.E."/>
            <person name="Wang H."/>
            <person name="Li N."/>
            <person name="Qian L."/>
            <person name="Zhang G."/>
            <person name="Li Y."/>
            <person name="Yang H."/>
            <person name="Liu X."/>
            <person name="Wang J."/>
            <person name="Yin Y."/>
            <person name="Wang J."/>
        </authorList>
    </citation>
    <scope>NUCLEOTIDE SEQUENCE [LARGE SCALE GENOMIC DNA]</scope>
    <source>
        <strain evidence="1">05x7-T-G4-1.051#20</strain>
    </source>
</reference>
<name>K1PTD2_MAGGI</name>
<dbReference type="SMART" id="SM00248">
    <property type="entry name" value="ANK"/>
    <property type="match status" value="2"/>
</dbReference>
<accession>K1PTD2</accession>
<dbReference type="InParanoid" id="K1PTD2"/>